<dbReference type="AlphaFoldDB" id="A0A2A2CG43"/>
<protein>
    <submittedName>
        <fullName evidence="1">Uncharacterized protein</fullName>
    </submittedName>
</protein>
<comment type="caution">
    <text evidence="1">The sequence shown here is derived from an EMBL/GenBank/DDBJ whole genome shotgun (WGS) entry which is preliminary data.</text>
</comment>
<evidence type="ECO:0000313" key="1">
    <source>
        <dbReference type="EMBL" id="PAU25747.1"/>
    </source>
</evidence>
<name>A0A2A2CG43_ECOLX</name>
<gene>
    <name evidence="1" type="ORF">BTQ06_04470</name>
</gene>
<reference evidence="1 2" key="1">
    <citation type="submission" date="2016-12" db="EMBL/GenBank/DDBJ databases">
        <title>Real-Time Genomic Investigation Underlying the Public Health Response to a Shiga Toxin-Producing Escherichia Coli O26:H11 Outbreak in a Nursery.</title>
        <authorList>
            <person name="Ferdous M."/>
            <person name="Moran-Gilad J."/>
            <person name="Rossen J.W."/>
            <person name="Gdalevich M."/>
        </authorList>
    </citation>
    <scope>NUCLEOTIDE SEQUENCE [LARGE SCALE GENOMIC DNA]</scope>
    <source>
        <strain evidence="1 2">STEC 514-2</strain>
    </source>
</reference>
<dbReference type="Proteomes" id="UP000218543">
    <property type="component" value="Unassembled WGS sequence"/>
</dbReference>
<dbReference type="EMBL" id="MRVZ01000012">
    <property type="protein sequence ID" value="PAU25747.1"/>
    <property type="molecule type" value="Genomic_DNA"/>
</dbReference>
<proteinExistence type="predicted"/>
<sequence length="453" mass="48650">MFADISISSGHGIAVQGEGTTDSPVTVAVQLHKGSKNLVQPEDEAGNDTGLLVMLNTSNTGDVHFSGSGTTADPLVANIKEGVVPDVLTDAANMLEVRDGNSLVVKLHKTPGKGVSLTGDGTEASPLVGEAVVAPGSREKPNALQLDADGLNVDRYKLRDFEQSTVIFMTPEVPKVVTPKMGTVGYENMREELLVLNGQNTIYTLDLSAITGVQKYNRHIRVILYAVTLSPISGNYTQGYSEIQFITKNGKIITPHGKVVTASNYKLRFLRSVTSVLDIYFGDQGRVMLTSSSALASDNIVYSGVHNGTDTSPGSINDAFKFTLDKLPLYGIGCAYAVDMRLDMMLLTPVADGHSVISSYVKCYEGPTEIFNARNVSLNNINRTATFTHTYSAILVAQGDYGVLPQAYFDVDNPVTTGTDISFRYHATVSVRRIDPGYTNLLAEDAGYGLTVE</sequence>
<organism evidence="1 2">
    <name type="scientific">Escherichia coli</name>
    <dbReference type="NCBI Taxonomy" id="562"/>
    <lineage>
        <taxon>Bacteria</taxon>
        <taxon>Pseudomonadati</taxon>
        <taxon>Pseudomonadota</taxon>
        <taxon>Gammaproteobacteria</taxon>
        <taxon>Enterobacterales</taxon>
        <taxon>Enterobacteriaceae</taxon>
        <taxon>Escherichia</taxon>
    </lineage>
</organism>
<evidence type="ECO:0000313" key="2">
    <source>
        <dbReference type="Proteomes" id="UP000218543"/>
    </source>
</evidence>
<accession>A0A2A2CG43</accession>